<name>A0AAV7ASX0_ENGPU</name>
<accession>A0AAV7ASX0</accession>
<evidence type="ECO:0000313" key="2">
    <source>
        <dbReference type="Proteomes" id="UP000824782"/>
    </source>
</evidence>
<dbReference type="AlphaFoldDB" id="A0AAV7ASX0"/>
<keyword evidence="2" id="KW-1185">Reference proteome</keyword>
<organism evidence="1 2">
    <name type="scientific">Engystomops pustulosus</name>
    <name type="common">Tungara frog</name>
    <name type="synonym">Physalaemus pustulosus</name>
    <dbReference type="NCBI Taxonomy" id="76066"/>
    <lineage>
        <taxon>Eukaryota</taxon>
        <taxon>Metazoa</taxon>
        <taxon>Chordata</taxon>
        <taxon>Craniata</taxon>
        <taxon>Vertebrata</taxon>
        <taxon>Euteleostomi</taxon>
        <taxon>Amphibia</taxon>
        <taxon>Batrachia</taxon>
        <taxon>Anura</taxon>
        <taxon>Neobatrachia</taxon>
        <taxon>Hyloidea</taxon>
        <taxon>Leptodactylidae</taxon>
        <taxon>Leiuperinae</taxon>
        <taxon>Engystomops</taxon>
    </lineage>
</organism>
<comment type="caution">
    <text evidence="1">The sequence shown here is derived from an EMBL/GenBank/DDBJ whole genome shotgun (WGS) entry which is preliminary data.</text>
</comment>
<evidence type="ECO:0000313" key="1">
    <source>
        <dbReference type="EMBL" id="KAG8564664.1"/>
    </source>
</evidence>
<reference evidence="1" key="1">
    <citation type="thesis" date="2020" institute="ProQuest LLC" country="789 East Eisenhower Parkway, Ann Arbor, MI, USA">
        <title>Comparative Genomics and Chromosome Evolution.</title>
        <authorList>
            <person name="Mudd A.B."/>
        </authorList>
    </citation>
    <scope>NUCLEOTIDE SEQUENCE</scope>
    <source>
        <strain evidence="1">237g6f4</strain>
        <tissue evidence="1">Blood</tissue>
    </source>
</reference>
<dbReference type="Proteomes" id="UP000824782">
    <property type="component" value="Unassembled WGS sequence"/>
</dbReference>
<gene>
    <name evidence="1" type="ORF">GDO81_016548</name>
</gene>
<sequence>MSFLEFPLLRNLNRTLCEYQWLMLYSLQDSQIDSVIAISISYENPRIVSNEYFSKPPSKSYGNLQCLVIHRPPNRCYAIINIDSP</sequence>
<dbReference type="EMBL" id="WNYA01000007">
    <property type="protein sequence ID" value="KAG8564664.1"/>
    <property type="molecule type" value="Genomic_DNA"/>
</dbReference>
<protein>
    <submittedName>
        <fullName evidence="1">Uncharacterized protein</fullName>
    </submittedName>
</protein>
<proteinExistence type="predicted"/>